<gene>
    <name evidence="3" type="ORF">VTL71DRAFT_10201</name>
</gene>
<sequence length="551" mass="62793">MQPARLPSQPHVTASQSPHDMVLKRLSSLCQQTEEELIFIEEMGTLNLPIDFINSYTKFKSFPLNLVHRSGYFGAQQASIDRLNDVSSRVFTQKDDDVEVPIRDLAPSGKEFIRRYIINDDKLRVWLGDSSATDPNTQTNTGCIATIADPKCRFIYHQVMPSYIDMISVFGSQLEARELRFSGFREQTILSSPDPGTIIPDLGRSGKQFQLCYHLKTVDCTSIAALRAQDKTWSIRPATFLHQFDVVYGTTLWIVTKGEVDDIKKSIQDVTGVTGRPTNRAFGTSAECFVSSLTIHLLYCHWSTKSWVAYLEWLEFRIDSATDLVVVGPRTFDGDNLVRREYTPKDLQITQSLEDKVNETMVVMESNMEVLMQLRGFYEGLSNNAEFDLRQTCTNAMYAFSTQVNDMVYDLRVQIRAAKLLVRKTSDRKTLILQHLQSQATDKMESLTLSMHREAIAVRIITVVTLLYLPATFVSTFFSTDVIKYQNGDPGGTFSRLALNRWLQVTLPLTALTLAVGYLAFKMEDIKRQFRRLPEEMELGMNRTVLQMMYL</sequence>
<keyword evidence="1" id="KW-0812">Transmembrane</keyword>
<accession>A0ABR4BPW6</accession>
<feature type="domain" description="CorA-like transporter" evidence="2">
    <location>
        <begin position="155"/>
        <end position="323"/>
    </location>
</feature>
<comment type="caution">
    <text evidence="3">The sequence shown here is derived from an EMBL/GenBank/DDBJ whole genome shotgun (WGS) entry which is preliminary data.</text>
</comment>
<dbReference type="Gene3D" id="1.20.58.340">
    <property type="entry name" value="Magnesium transport protein CorA, transmembrane region"/>
    <property type="match status" value="1"/>
</dbReference>
<dbReference type="Proteomes" id="UP001595075">
    <property type="component" value="Unassembled WGS sequence"/>
</dbReference>
<dbReference type="EMBL" id="JAZHXI010000026">
    <property type="protein sequence ID" value="KAL2059817.1"/>
    <property type="molecule type" value="Genomic_DNA"/>
</dbReference>
<evidence type="ECO:0000256" key="1">
    <source>
        <dbReference type="SAM" id="Phobius"/>
    </source>
</evidence>
<dbReference type="Pfam" id="PF26616">
    <property type="entry name" value="CorA-like"/>
    <property type="match status" value="1"/>
</dbReference>
<feature type="transmembrane region" description="Helical" evidence="1">
    <location>
        <begin position="456"/>
        <end position="478"/>
    </location>
</feature>
<evidence type="ECO:0000313" key="4">
    <source>
        <dbReference type="Proteomes" id="UP001595075"/>
    </source>
</evidence>
<feature type="transmembrane region" description="Helical" evidence="1">
    <location>
        <begin position="502"/>
        <end position="521"/>
    </location>
</feature>
<name>A0ABR4BPW6_9HELO</name>
<proteinExistence type="predicted"/>
<keyword evidence="4" id="KW-1185">Reference proteome</keyword>
<keyword evidence="1" id="KW-0472">Membrane</keyword>
<reference evidence="3 4" key="1">
    <citation type="journal article" date="2024" name="Commun. Biol.">
        <title>Comparative genomic analysis of thermophilic fungi reveals convergent evolutionary adaptations and gene losses.</title>
        <authorList>
            <person name="Steindorff A.S."/>
            <person name="Aguilar-Pontes M.V."/>
            <person name="Robinson A.J."/>
            <person name="Andreopoulos B."/>
            <person name="LaButti K."/>
            <person name="Kuo A."/>
            <person name="Mondo S."/>
            <person name="Riley R."/>
            <person name="Otillar R."/>
            <person name="Haridas S."/>
            <person name="Lipzen A."/>
            <person name="Grimwood J."/>
            <person name="Schmutz J."/>
            <person name="Clum A."/>
            <person name="Reid I.D."/>
            <person name="Moisan M.C."/>
            <person name="Butler G."/>
            <person name="Nguyen T.T.M."/>
            <person name="Dewar K."/>
            <person name="Conant G."/>
            <person name="Drula E."/>
            <person name="Henrissat B."/>
            <person name="Hansel C."/>
            <person name="Singer S."/>
            <person name="Hutchinson M.I."/>
            <person name="de Vries R.P."/>
            <person name="Natvig D.O."/>
            <person name="Powell A.J."/>
            <person name="Tsang A."/>
            <person name="Grigoriev I.V."/>
        </authorList>
    </citation>
    <scope>NUCLEOTIDE SEQUENCE [LARGE SCALE GENOMIC DNA]</scope>
    <source>
        <strain evidence="3 4">CBS 494.80</strain>
    </source>
</reference>
<dbReference type="InterPro" id="IPR058257">
    <property type="entry name" value="CorA-like_dom"/>
</dbReference>
<keyword evidence="1" id="KW-1133">Transmembrane helix</keyword>
<organism evidence="3 4">
    <name type="scientific">Oculimacula yallundae</name>
    <dbReference type="NCBI Taxonomy" id="86028"/>
    <lineage>
        <taxon>Eukaryota</taxon>
        <taxon>Fungi</taxon>
        <taxon>Dikarya</taxon>
        <taxon>Ascomycota</taxon>
        <taxon>Pezizomycotina</taxon>
        <taxon>Leotiomycetes</taxon>
        <taxon>Helotiales</taxon>
        <taxon>Ploettnerulaceae</taxon>
        <taxon>Oculimacula</taxon>
    </lineage>
</organism>
<evidence type="ECO:0000259" key="2">
    <source>
        <dbReference type="Pfam" id="PF26616"/>
    </source>
</evidence>
<evidence type="ECO:0000313" key="3">
    <source>
        <dbReference type="EMBL" id="KAL2059817.1"/>
    </source>
</evidence>
<protein>
    <recommendedName>
        <fullName evidence="2">CorA-like transporter domain-containing protein</fullName>
    </recommendedName>
</protein>